<evidence type="ECO:0000313" key="7">
    <source>
        <dbReference type="Proteomes" id="UP001477870"/>
    </source>
</evidence>
<gene>
    <name evidence="6" type="ORF">WNY59_14570</name>
</gene>
<sequence length="374" mass="41624">MEQSESGDSRTPDKEQSTALVIVDQPIDKSETRGQPGFLQRLVYLFRPQSGSVRESLHDALNAQSDNDETISLDERAMLSNILRLQGMRVDDVMVPRADIESCEIKTTLGELLKVFKTSGHSRMPVFAETLDDPRGMVHIRDVVTHLITTAEKKPRRRRNKAGSADTAKNTKNDATLAALADIDLGRVDLSKTIEELKLMRDVLFVPGSMHASDLMGRMQTQRIQMALVIDEYGGTDGLVSLEDIVEIVVGNIEDEHDDVDVLIETVSDGVYIVDARLELEEASALLGREFLTKAQEEDEDVDTIGGLIFSILGHVPVRGEVIPSFCGYELEVLDADPRRIRRVKISISRQLARKRQTRREVNAVHEDTAAPAE</sequence>
<organism evidence="6 7">
    <name type="scientific">Ahrensia kielensis</name>
    <dbReference type="NCBI Taxonomy" id="76980"/>
    <lineage>
        <taxon>Bacteria</taxon>
        <taxon>Pseudomonadati</taxon>
        <taxon>Pseudomonadota</taxon>
        <taxon>Alphaproteobacteria</taxon>
        <taxon>Hyphomicrobiales</taxon>
        <taxon>Ahrensiaceae</taxon>
        <taxon>Ahrensia</taxon>
    </lineage>
</organism>
<feature type="domain" description="CBS" evidence="5">
    <location>
        <begin position="199"/>
        <end position="256"/>
    </location>
</feature>
<comment type="caution">
    <text evidence="6">The sequence shown here is derived from an EMBL/GenBank/DDBJ whole genome shotgun (WGS) entry which is preliminary data.</text>
</comment>
<dbReference type="InterPro" id="IPR005170">
    <property type="entry name" value="Transptr-assoc_dom"/>
</dbReference>
<dbReference type="InterPro" id="IPR016169">
    <property type="entry name" value="FAD-bd_PCMH_sub2"/>
</dbReference>
<dbReference type="CDD" id="cd04590">
    <property type="entry name" value="CBS_pair_CorC_HlyC_assoc"/>
    <property type="match status" value="1"/>
</dbReference>
<reference evidence="6 7" key="1">
    <citation type="submission" date="2024-03" db="EMBL/GenBank/DDBJ databases">
        <title>Community enrichment and isolation of bacterial strains for fucoidan degradation.</title>
        <authorList>
            <person name="Sichert A."/>
        </authorList>
    </citation>
    <scope>NUCLEOTIDE SEQUENCE [LARGE SCALE GENOMIC DNA]</scope>
    <source>
        <strain evidence="6 7">AS62</strain>
    </source>
</reference>
<dbReference type="RefSeq" id="WP_342849036.1">
    <property type="nucleotide sequence ID" value="NZ_JBBMQO010000008.1"/>
</dbReference>
<evidence type="ECO:0000256" key="2">
    <source>
        <dbReference type="ARBA" id="ARBA00022737"/>
    </source>
</evidence>
<dbReference type="InterPro" id="IPR044751">
    <property type="entry name" value="Ion_transp-like_CBS"/>
</dbReference>
<dbReference type="InterPro" id="IPR046342">
    <property type="entry name" value="CBS_dom_sf"/>
</dbReference>
<keyword evidence="3 4" id="KW-0129">CBS domain</keyword>
<dbReference type="EMBL" id="JBBMQO010000008">
    <property type="protein sequence ID" value="MEM5502813.1"/>
    <property type="molecule type" value="Genomic_DNA"/>
</dbReference>
<dbReference type="SMART" id="SM00116">
    <property type="entry name" value="CBS"/>
    <property type="match status" value="2"/>
</dbReference>
<dbReference type="InterPro" id="IPR000644">
    <property type="entry name" value="CBS_dom"/>
</dbReference>
<proteinExistence type="inferred from homology"/>
<accession>A0ABU9T9L7</accession>
<evidence type="ECO:0000256" key="1">
    <source>
        <dbReference type="ARBA" id="ARBA00006446"/>
    </source>
</evidence>
<dbReference type="SUPFAM" id="SSF54631">
    <property type="entry name" value="CBS-domain pair"/>
    <property type="match status" value="1"/>
</dbReference>
<dbReference type="PANTHER" id="PTHR22777">
    <property type="entry name" value="HEMOLYSIN-RELATED"/>
    <property type="match status" value="1"/>
</dbReference>
<keyword evidence="7" id="KW-1185">Reference proteome</keyword>
<evidence type="ECO:0000259" key="5">
    <source>
        <dbReference type="PROSITE" id="PS51371"/>
    </source>
</evidence>
<keyword evidence="2" id="KW-0677">Repeat</keyword>
<dbReference type="PROSITE" id="PS51371">
    <property type="entry name" value="CBS"/>
    <property type="match status" value="2"/>
</dbReference>
<dbReference type="InterPro" id="IPR036318">
    <property type="entry name" value="FAD-bd_PCMH-like_sf"/>
</dbReference>
<dbReference type="Pfam" id="PF03471">
    <property type="entry name" value="CorC_HlyC"/>
    <property type="match status" value="1"/>
</dbReference>
<feature type="domain" description="CBS" evidence="5">
    <location>
        <begin position="94"/>
        <end position="153"/>
    </location>
</feature>
<dbReference type="Proteomes" id="UP001477870">
    <property type="component" value="Unassembled WGS sequence"/>
</dbReference>
<dbReference type="SUPFAM" id="SSF56176">
    <property type="entry name" value="FAD-binding/transporter-associated domain-like"/>
    <property type="match status" value="1"/>
</dbReference>
<protein>
    <submittedName>
        <fullName evidence="6">Hemolysin family protein</fullName>
    </submittedName>
</protein>
<evidence type="ECO:0000256" key="3">
    <source>
        <dbReference type="ARBA" id="ARBA00023122"/>
    </source>
</evidence>
<name>A0ABU9T9L7_9HYPH</name>
<evidence type="ECO:0000313" key="6">
    <source>
        <dbReference type="EMBL" id="MEM5502813.1"/>
    </source>
</evidence>
<dbReference type="Pfam" id="PF00571">
    <property type="entry name" value="CBS"/>
    <property type="match status" value="2"/>
</dbReference>
<dbReference type="Gene3D" id="3.10.580.10">
    <property type="entry name" value="CBS-domain"/>
    <property type="match status" value="1"/>
</dbReference>
<comment type="similarity">
    <text evidence="1">Belongs to the UPF0053 family. Hemolysin C subfamily.</text>
</comment>
<dbReference type="Gene3D" id="3.30.465.10">
    <property type="match status" value="1"/>
</dbReference>
<evidence type="ECO:0000256" key="4">
    <source>
        <dbReference type="PROSITE-ProRule" id="PRU00703"/>
    </source>
</evidence>
<dbReference type="SMART" id="SM01091">
    <property type="entry name" value="CorC_HlyC"/>
    <property type="match status" value="1"/>
</dbReference>
<dbReference type="PANTHER" id="PTHR22777:SF27">
    <property type="entry name" value="MAGNESIUM AND COBALT EFFLUX PROTEIN CORC"/>
    <property type="match status" value="1"/>
</dbReference>